<comment type="subcellular location">
    <subcellularLocation>
        <location evidence="1">Membrane</location>
    </subcellularLocation>
</comment>
<dbReference type="InterPro" id="IPR036138">
    <property type="entry name" value="PBP_dimer_sf"/>
</dbReference>
<keyword evidence="5" id="KW-0812">Transmembrane</keyword>
<dbReference type="InterPro" id="IPR050515">
    <property type="entry name" value="Beta-lactam/transpept"/>
</dbReference>
<comment type="similarity">
    <text evidence="2">Belongs to the transpeptidase family.</text>
</comment>
<keyword evidence="5" id="KW-1133">Transmembrane helix</keyword>
<dbReference type="CDD" id="cd06576">
    <property type="entry name" value="PASTA_Pbp2x-like_1"/>
    <property type="match status" value="1"/>
</dbReference>
<dbReference type="SUPFAM" id="SSF54184">
    <property type="entry name" value="Penicillin-binding protein 2x (pbp-2x), c-terminal domain"/>
    <property type="match status" value="2"/>
</dbReference>
<keyword evidence="3 5" id="KW-0472">Membrane</keyword>
<evidence type="ECO:0000313" key="8">
    <source>
        <dbReference type="Proteomes" id="UP001597233"/>
    </source>
</evidence>
<gene>
    <name evidence="7" type="ORF">ACFSC9_07510</name>
</gene>
<evidence type="ECO:0000256" key="2">
    <source>
        <dbReference type="ARBA" id="ARBA00007171"/>
    </source>
</evidence>
<evidence type="ECO:0000256" key="1">
    <source>
        <dbReference type="ARBA" id="ARBA00004370"/>
    </source>
</evidence>
<sequence length="815" mass="88032">MTKRIKLRTLFVGGCIAFFFVVLVMRVFWLQVVQGSEWHERAVDNWTTDNVIKAKRGTITDRNGNELAIDAPAYNVVLNPKVIAELNVKDDIVSGLHTILGTDESELDKQATSKDDKGQLRIWRELNQGGRQIPQNQADEVNALIAKLKEKTGKRYEVGVSLAEDSKRYYPKNELAAHVLGYTDKEGKAVAGIEAYYDQQLKGTDGKITYEKDRQGDKLPNSQDVYTPVKNGDNLKLTIDETIQYYTEQAMKEAYQQLQPKSITIIAADPKTMNILAMANMPNFNPNKYNEVSVDQYNDFTNLGIKAIYEPGSTFKIVTLSGAVQENLFNPEATYQSGTIRVGSTTLHDINRVGWGPITYLEGLKRSSNVAFVKLGYEMLGAERLRKYIDAFGFGVKTGIDLPGEVPGAITFRPNIKTEVATAAYGHGRVQVTPLQQLVAVAAVANGGKVLTPHVVQSITDPNTGVTTDTPVHEVRQAITPEVSAKVRGYLEQVVSDQQIGTGRHAYIEGYRVAGKTGTAVKVKTDGSGQYDYTKQVVSFIGFAPANDPKIAMIVVVDQPSNSKLGGGTAAAPIFKQIVSQALPYMGIPKTSEGDDSSKAKTAVQQTPTTYTAPVLTGKPLDQAKKKLLASGIAYKVVGSGNKVVKQYPAAGSTMGSGQSIYLMTEEPTKMAIPDLKGESLRDALEILNLMKVEVTTTGEGYVSAQVESESGGRRSVTLTLKSAKATITGVDDTDESQAADDKKTDTTKDADTKDAEKNPSDSKSTDPKTDGDSSSTGEKQSEGDAESTSDRSSGTDAGSNSSLNIPEPEGAPTN</sequence>
<feature type="region of interest" description="Disordered" evidence="4">
    <location>
        <begin position="731"/>
        <end position="815"/>
    </location>
</feature>
<dbReference type="Gene3D" id="3.30.10.20">
    <property type="match status" value="1"/>
</dbReference>
<dbReference type="Pfam" id="PF03717">
    <property type="entry name" value="PBP_dimer"/>
    <property type="match status" value="1"/>
</dbReference>
<evidence type="ECO:0000256" key="3">
    <source>
        <dbReference type="ARBA" id="ARBA00023136"/>
    </source>
</evidence>
<organism evidence="7 8">
    <name type="scientific">Paenibacillus wenxiniae</name>
    <dbReference type="NCBI Taxonomy" id="1636843"/>
    <lineage>
        <taxon>Bacteria</taxon>
        <taxon>Bacillati</taxon>
        <taxon>Bacillota</taxon>
        <taxon>Bacilli</taxon>
        <taxon>Bacillales</taxon>
        <taxon>Paenibacillaceae</taxon>
        <taxon>Paenibacillus</taxon>
    </lineage>
</organism>
<dbReference type="PROSITE" id="PS51178">
    <property type="entry name" value="PASTA"/>
    <property type="match status" value="1"/>
</dbReference>
<feature type="compositionally biased region" description="Polar residues" evidence="4">
    <location>
        <begin position="791"/>
        <end position="805"/>
    </location>
</feature>
<accession>A0ABW4RGT3</accession>
<dbReference type="InterPro" id="IPR005543">
    <property type="entry name" value="PASTA_dom"/>
</dbReference>
<dbReference type="InterPro" id="IPR012338">
    <property type="entry name" value="Beta-lactam/transpept-like"/>
</dbReference>
<dbReference type="SUPFAM" id="SSF56601">
    <property type="entry name" value="beta-lactamase/transpeptidase-like"/>
    <property type="match status" value="1"/>
</dbReference>
<dbReference type="SUPFAM" id="SSF56519">
    <property type="entry name" value="Penicillin binding protein dimerisation domain"/>
    <property type="match status" value="1"/>
</dbReference>
<keyword evidence="8" id="KW-1185">Reference proteome</keyword>
<dbReference type="SMART" id="SM00740">
    <property type="entry name" value="PASTA"/>
    <property type="match status" value="2"/>
</dbReference>
<feature type="transmembrane region" description="Helical" evidence="5">
    <location>
        <begin position="7"/>
        <end position="29"/>
    </location>
</feature>
<dbReference type="Pfam" id="PF03793">
    <property type="entry name" value="PASTA"/>
    <property type="match status" value="1"/>
</dbReference>
<dbReference type="Gene3D" id="3.30.450.330">
    <property type="match status" value="1"/>
</dbReference>
<dbReference type="InterPro" id="IPR001460">
    <property type="entry name" value="PCN-bd_Tpept"/>
</dbReference>
<dbReference type="Pfam" id="PF00905">
    <property type="entry name" value="Transpeptidase"/>
    <property type="match status" value="1"/>
</dbReference>
<dbReference type="InterPro" id="IPR005311">
    <property type="entry name" value="PBP_dimer"/>
</dbReference>
<dbReference type="PANTHER" id="PTHR30627">
    <property type="entry name" value="PEPTIDOGLYCAN D,D-TRANSPEPTIDASE"/>
    <property type="match status" value="1"/>
</dbReference>
<dbReference type="RefSeq" id="WP_371834067.1">
    <property type="nucleotide sequence ID" value="NZ_JBCGUH010000007.1"/>
</dbReference>
<reference evidence="8" key="1">
    <citation type="journal article" date="2019" name="Int. J. Syst. Evol. Microbiol.">
        <title>The Global Catalogue of Microorganisms (GCM) 10K type strain sequencing project: providing services to taxonomists for standard genome sequencing and annotation.</title>
        <authorList>
            <consortium name="The Broad Institute Genomics Platform"/>
            <consortium name="The Broad Institute Genome Sequencing Center for Infectious Disease"/>
            <person name="Wu L."/>
            <person name="Ma J."/>
        </authorList>
    </citation>
    <scope>NUCLEOTIDE SEQUENCE [LARGE SCALE GENOMIC DNA]</scope>
    <source>
        <strain evidence="8">CCUG 54950</strain>
    </source>
</reference>
<dbReference type="Gene3D" id="3.90.1310.10">
    <property type="entry name" value="Penicillin-binding protein 2a (Domain 2)"/>
    <property type="match status" value="1"/>
</dbReference>
<evidence type="ECO:0000256" key="5">
    <source>
        <dbReference type="SAM" id="Phobius"/>
    </source>
</evidence>
<dbReference type="Proteomes" id="UP001597233">
    <property type="component" value="Unassembled WGS sequence"/>
</dbReference>
<evidence type="ECO:0000259" key="6">
    <source>
        <dbReference type="PROSITE" id="PS51178"/>
    </source>
</evidence>
<proteinExistence type="inferred from homology"/>
<protein>
    <submittedName>
        <fullName evidence="7">Penicillin-binding transpeptidase domain-containing protein</fullName>
    </submittedName>
</protein>
<comment type="caution">
    <text evidence="7">The sequence shown here is derived from an EMBL/GenBank/DDBJ whole genome shotgun (WGS) entry which is preliminary data.</text>
</comment>
<evidence type="ECO:0000313" key="7">
    <source>
        <dbReference type="EMBL" id="MFD1885373.1"/>
    </source>
</evidence>
<evidence type="ECO:0000256" key="4">
    <source>
        <dbReference type="SAM" id="MobiDB-lite"/>
    </source>
</evidence>
<feature type="compositionally biased region" description="Basic and acidic residues" evidence="4">
    <location>
        <begin position="740"/>
        <end position="772"/>
    </location>
</feature>
<feature type="domain" description="PASTA" evidence="6">
    <location>
        <begin position="607"/>
        <end position="667"/>
    </location>
</feature>
<dbReference type="Gene3D" id="3.40.710.10">
    <property type="entry name" value="DD-peptidase/beta-lactamase superfamily"/>
    <property type="match status" value="1"/>
</dbReference>
<dbReference type="EMBL" id="JBHUEH010000011">
    <property type="protein sequence ID" value="MFD1885373.1"/>
    <property type="molecule type" value="Genomic_DNA"/>
</dbReference>
<dbReference type="PANTHER" id="PTHR30627:SF1">
    <property type="entry name" value="PEPTIDOGLYCAN D,D-TRANSPEPTIDASE FTSI"/>
    <property type="match status" value="1"/>
</dbReference>
<name>A0ABW4RGT3_9BACL</name>